<dbReference type="AlphaFoldDB" id="A0A2C6B3U1"/>
<evidence type="ECO:0000256" key="7">
    <source>
        <dbReference type="ARBA" id="ARBA00023014"/>
    </source>
</evidence>
<dbReference type="GO" id="GO:0006285">
    <property type="term" value="P:base-excision repair, AP site formation"/>
    <property type="evidence" value="ECO:0007669"/>
    <property type="project" value="TreeGrafter"/>
</dbReference>
<dbReference type="GeneID" id="93327726"/>
<dbReference type="SMART" id="SM00478">
    <property type="entry name" value="ENDO3c"/>
    <property type="match status" value="1"/>
</dbReference>
<evidence type="ECO:0000259" key="13">
    <source>
        <dbReference type="SMART" id="SM00478"/>
    </source>
</evidence>
<comment type="caution">
    <text evidence="14">The sequence shown here is derived from an EMBL/GenBank/DDBJ whole genome shotgun (WGS) entry which is preliminary data.</text>
</comment>
<evidence type="ECO:0000256" key="1">
    <source>
        <dbReference type="ARBA" id="ARBA00008343"/>
    </source>
</evidence>
<dbReference type="Proteomes" id="UP000223525">
    <property type="component" value="Unassembled WGS sequence"/>
</dbReference>
<feature type="binding site" evidence="12">
    <location>
        <position position="189"/>
    </location>
    <ligand>
        <name>[4Fe-4S] cluster</name>
        <dbReference type="ChEBI" id="CHEBI:49883"/>
    </ligand>
</feature>
<feature type="binding site" evidence="12">
    <location>
        <position position="199"/>
    </location>
    <ligand>
        <name>[4Fe-4S] cluster</name>
        <dbReference type="ChEBI" id="CHEBI:49883"/>
    </ligand>
</feature>
<keyword evidence="6 12" id="KW-0408">Iron</keyword>
<dbReference type="InterPro" id="IPR003265">
    <property type="entry name" value="HhH-GPD_domain"/>
</dbReference>
<sequence length="216" mass="24758">MTKKEKVKKILEELHKKFGEPKCALNFETPFELLVAVILSAQCTDKRVNIVTEEMFKEVNTPEQFANMEIEEIENYIKSTGFFRNKAKNIKKCSQQLLEKYNGEIPQDMDKLTELAGVGRKTANVVRGEVWGLADGITVDTHVKRITNLIGLVKSEDPIKIEQELMKIVPKKSWIVFSHYLILHGRATCIARRPQCKNCEISDCCNYGKIKLLKKN</sequence>
<dbReference type="FunFam" id="1.10.1670.10:FF:000001">
    <property type="entry name" value="Endonuclease III"/>
    <property type="match status" value="1"/>
</dbReference>
<proteinExistence type="inferred from homology"/>
<evidence type="ECO:0000256" key="10">
    <source>
        <dbReference type="ARBA" id="ARBA00023239"/>
    </source>
</evidence>
<accession>A0A2C6B3U1</accession>
<evidence type="ECO:0000256" key="9">
    <source>
        <dbReference type="ARBA" id="ARBA00023204"/>
    </source>
</evidence>
<evidence type="ECO:0000256" key="4">
    <source>
        <dbReference type="ARBA" id="ARBA00022763"/>
    </source>
</evidence>
<dbReference type="GO" id="GO:0003677">
    <property type="term" value="F:DNA binding"/>
    <property type="evidence" value="ECO:0007669"/>
    <property type="project" value="UniProtKB-UniRule"/>
</dbReference>
<dbReference type="InterPro" id="IPR005759">
    <property type="entry name" value="Nth"/>
</dbReference>
<comment type="similarity">
    <text evidence="1 12">Belongs to the Nth/MutY family.</text>
</comment>
<dbReference type="InterPro" id="IPR011257">
    <property type="entry name" value="DNA_glycosylase"/>
</dbReference>
<keyword evidence="11 12" id="KW-0326">Glycosidase</keyword>
<keyword evidence="14" id="KW-0540">Nuclease</keyword>
<comment type="cofactor">
    <cofactor evidence="12">
        <name>[4Fe-4S] cluster</name>
        <dbReference type="ChEBI" id="CHEBI:49883"/>
    </cofactor>
    <text evidence="12">Binds 1 [4Fe-4S] cluster.</text>
</comment>
<dbReference type="Gene3D" id="1.10.340.30">
    <property type="entry name" value="Hypothetical protein, domain 2"/>
    <property type="match status" value="1"/>
</dbReference>
<keyword evidence="5 12" id="KW-0378">Hydrolase</keyword>
<dbReference type="Pfam" id="PF00633">
    <property type="entry name" value="HHH"/>
    <property type="match status" value="1"/>
</dbReference>
<dbReference type="PANTHER" id="PTHR10359">
    <property type="entry name" value="A/G-SPECIFIC ADENINE GLYCOSYLASE/ENDONUCLEASE III"/>
    <property type="match status" value="1"/>
</dbReference>
<evidence type="ECO:0000256" key="12">
    <source>
        <dbReference type="HAMAP-Rule" id="MF_00942"/>
    </source>
</evidence>
<dbReference type="RefSeq" id="WP_099002727.1">
    <property type="nucleotide sequence ID" value="NZ_CP077158.1"/>
</dbReference>
<dbReference type="EMBL" id="NIRK01000001">
    <property type="protein sequence ID" value="PHH99226.1"/>
    <property type="molecule type" value="Genomic_DNA"/>
</dbReference>
<gene>
    <name evidence="12 14" type="primary">nth</name>
    <name evidence="14" type="ORF">CA836_05670</name>
</gene>
<dbReference type="PIRSF" id="PIRSF001435">
    <property type="entry name" value="Nth"/>
    <property type="match status" value="1"/>
</dbReference>
<dbReference type="GO" id="GO:0046872">
    <property type="term" value="F:metal ion binding"/>
    <property type="evidence" value="ECO:0007669"/>
    <property type="project" value="UniProtKB-KW"/>
</dbReference>
<keyword evidence="2 12" id="KW-0004">4Fe-4S</keyword>
<keyword evidence="7 12" id="KW-0411">Iron-sulfur</keyword>
<dbReference type="InterPro" id="IPR000445">
    <property type="entry name" value="HhH_motif"/>
</dbReference>
<dbReference type="NCBIfam" id="TIGR01083">
    <property type="entry name" value="nth"/>
    <property type="match status" value="1"/>
</dbReference>
<dbReference type="GO" id="GO:0019104">
    <property type="term" value="F:DNA N-glycosylase activity"/>
    <property type="evidence" value="ECO:0007669"/>
    <property type="project" value="UniProtKB-UniRule"/>
</dbReference>
<evidence type="ECO:0000256" key="5">
    <source>
        <dbReference type="ARBA" id="ARBA00022801"/>
    </source>
</evidence>
<feature type="binding site" evidence="12">
    <location>
        <position position="196"/>
    </location>
    <ligand>
        <name>[4Fe-4S] cluster</name>
        <dbReference type="ChEBI" id="CHEBI:49883"/>
    </ligand>
</feature>
<evidence type="ECO:0000313" key="14">
    <source>
        <dbReference type="EMBL" id="PHH99226.1"/>
    </source>
</evidence>
<dbReference type="SUPFAM" id="SSF48150">
    <property type="entry name" value="DNA-glycosylase"/>
    <property type="match status" value="1"/>
</dbReference>
<dbReference type="GO" id="GO:0140078">
    <property type="term" value="F:class I DNA-(apurinic or apyrimidinic site) endonuclease activity"/>
    <property type="evidence" value="ECO:0007669"/>
    <property type="project" value="UniProtKB-EC"/>
</dbReference>
<keyword evidence="8 12" id="KW-0238">DNA-binding</keyword>
<dbReference type="HAMAP" id="MF_00942">
    <property type="entry name" value="Nth"/>
    <property type="match status" value="1"/>
</dbReference>
<comment type="catalytic activity">
    <reaction evidence="12">
        <text>2'-deoxyribonucleotide-(2'-deoxyribose 5'-phosphate)-2'-deoxyribonucleotide-DNA = a 3'-end 2'-deoxyribonucleotide-(2,3-dehydro-2,3-deoxyribose 5'-phosphate)-DNA + a 5'-end 5'-phospho-2'-deoxyribonucleoside-DNA + H(+)</text>
        <dbReference type="Rhea" id="RHEA:66592"/>
        <dbReference type="Rhea" id="RHEA-COMP:13180"/>
        <dbReference type="Rhea" id="RHEA-COMP:16897"/>
        <dbReference type="Rhea" id="RHEA-COMP:17067"/>
        <dbReference type="ChEBI" id="CHEBI:15378"/>
        <dbReference type="ChEBI" id="CHEBI:136412"/>
        <dbReference type="ChEBI" id="CHEBI:157695"/>
        <dbReference type="ChEBI" id="CHEBI:167181"/>
        <dbReference type="EC" id="4.2.99.18"/>
    </reaction>
</comment>
<name>A0A2C6B3U1_FUSNP</name>
<dbReference type="Pfam" id="PF00730">
    <property type="entry name" value="HhH-GPD"/>
    <property type="match status" value="1"/>
</dbReference>
<keyword evidence="4 12" id="KW-0227">DNA damage</keyword>
<feature type="domain" description="HhH-GPD" evidence="13">
    <location>
        <begin position="39"/>
        <end position="187"/>
    </location>
</feature>
<comment type="function">
    <text evidence="12">DNA repair enzyme that has both DNA N-glycosylase activity and AP-lyase activity. The DNA N-glycosylase activity releases various damaged pyrimidines from DNA by cleaving the N-glycosidic bond, leaving an AP (apurinic/apyrimidinic) site. The AP-lyase activity cleaves the phosphodiester bond 3' to the AP site by a beta-elimination, leaving a 3'-terminal unsaturated sugar and a product with a terminal 5'-phosphate.</text>
</comment>
<keyword evidence="9 12" id="KW-0234">DNA repair</keyword>
<keyword evidence="3 12" id="KW-0479">Metal-binding</keyword>
<feature type="binding site" evidence="12">
    <location>
        <position position="205"/>
    </location>
    <ligand>
        <name>[4Fe-4S] cluster</name>
        <dbReference type="ChEBI" id="CHEBI:49883"/>
    </ligand>
</feature>
<evidence type="ECO:0000256" key="11">
    <source>
        <dbReference type="ARBA" id="ARBA00023295"/>
    </source>
</evidence>
<evidence type="ECO:0000256" key="2">
    <source>
        <dbReference type="ARBA" id="ARBA00022485"/>
    </source>
</evidence>
<dbReference type="EC" id="4.2.99.18" evidence="12"/>
<dbReference type="GO" id="GO:0051539">
    <property type="term" value="F:4 iron, 4 sulfur cluster binding"/>
    <property type="evidence" value="ECO:0007669"/>
    <property type="project" value="UniProtKB-UniRule"/>
</dbReference>
<reference evidence="14 15" key="1">
    <citation type="submission" date="2017-06" db="EMBL/GenBank/DDBJ databases">
        <title>Draft genome sequence of Fusobacterium nucleatum subsp. polymorphum KCOM 1248 (=ChDC F113).</title>
        <authorList>
            <person name="Kook J.-K."/>
            <person name="Park S.-N."/>
            <person name="Lim Y.K."/>
            <person name="Roh H."/>
        </authorList>
    </citation>
    <scope>NUCLEOTIDE SEQUENCE [LARGE SCALE GENOMIC DNA]</scope>
    <source>
        <strain evidence="15">KCOM 1248 (ChDC F113)</strain>
    </source>
</reference>
<dbReference type="FunFam" id="1.10.340.30:FF:000001">
    <property type="entry name" value="Endonuclease III"/>
    <property type="match status" value="1"/>
</dbReference>
<evidence type="ECO:0000313" key="15">
    <source>
        <dbReference type="Proteomes" id="UP000223525"/>
    </source>
</evidence>
<dbReference type="Gene3D" id="1.10.1670.10">
    <property type="entry name" value="Helix-hairpin-Helix base-excision DNA repair enzymes (C-terminal)"/>
    <property type="match status" value="1"/>
</dbReference>
<keyword evidence="14" id="KW-0255">Endonuclease</keyword>
<evidence type="ECO:0000256" key="3">
    <source>
        <dbReference type="ARBA" id="ARBA00022723"/>
    </source>
</evidence>
<evidence type="ECO:0000256" key="6">
    <source>
        <dbReference type="ARBA" id="ARBA00023004"/>
    </source>
</evidence>
<protein>
    <recommendedName>
        <fullName evidence="12">Endonuclease III</fullName>
        <ecNumber evidence="12">4.2.99.18</ecNumber>
    </recommendedName>
    <alternativeName>
        <fullName evidence="12">DNA-(apurinic or apyrimidinic site) lyase</fullName>
    </alternativeName>
</protein>
<evidence type="ECO:0000256" key="8">
    <source>
        <dbReference type="ARBA" id="ARBA00023125"/>
    </source>
</evidence>
<dbReference type="CDD" id="cd00056">
    <property type="entry name" value="ENDO3c"/>
    <property type="match status" value="1"/>
</dbReference>
<dbReference type="InterPro" id="IPR023170">
    <property type="entry name" value="HhH_base_excis_C"/>
</dbReference>
<organism evidence="14 15">
    <name type="scientific">Fusobacterium nucleatum subsp. polymorphum</name>
    <name type="common">Fusobacterium polymorphum</name>
    <dbReference type="NCBI Taxonomy" id="76857"/>
    <lineage>
        <taxon>Bacteria</taxon>
        <taxon>Fusobacteriati</taxon>
        <taxon>Fusobacteriota</taxon>
        <taxon>Fusobacteriia</taxon>
        <taxon>Fusobacteriales</taxon>
        <taxon>Fusobacteriaceae</taxon>
        <taxon>Fusobacterium</taxon>
    </lineage>
</organism>
<dbReference type="PANTHER" id="PTHR10359:SF18">
    <property type="entry name" value="ENDONUCLEASE III"/>
    <property type="match status" value="1"/>
</dbReference>
<keyword evidence="10 12" id="KW-0456">Lyase</keyword>